<feature type="domain" description="Fibronectin type-III" evidence="2">
    <location>
        <begin position="1377"/>
        <end position="1482"/>
    </location>
</feature>
<evidence type="ECO:0000256" key="1">
    <source>
        <dbReference type="SAM" id="MobiDB-lite"/>
    </source>
</evidence>
<dbReference type="PANTHER" id="PTHR16897">
    <property type="entry name" value="OS10G0105400 PROTEIN"/>
    <property type="match status" value="1"/>
</dbReference>
<reference evidence="3" key="1">
    <citation type="journal article" date="2023" name="Mol. Biol. Evol.">
        <title>Third-Generation Sequencing Reveals the Adaptive Role of the Epigenome in Three Deep-Sea Polychaetes.</title>
        <authorList>
            <person name="Perez M."/>
            <person name="Aroh O."/>
            <person name="Sun Y."/>
            <person name="Lan Y."/>
            <person name="Juniper S.K."/>
            <person name="Young C.R."/>
            <person name="Angers B."/>
            <person name="Qian P.Y."/>
        </authorList>
    </citation>
    <scope>NUCLEOTIDE SEQUENCE</scope>
    <source>
        <strain evidence="3">R07B-5</strain>
    </source>
</reference>
<feature type="region of interest" description="Disordered" evidence="1">
    <location>
        <begin position="2179"/>
        <end position="2200"/>
    </location>
</feature>
<dbReference type="InterPro" id="IPR003961">
    <property type="entry name" value="FN3_dom"/>
</dbReference>
<evidence type="ECO:0000259" key="2">
    <source>
        <dbReference type="PROSITE" id="PS50853"/>
    </source>
</evidence>
<keyword evidence="4" id="KW-1185">Reference proteome</keyword>
<organism evidence="3 4">
    <name type="scientific">Ridgeia piscesae</name>
    <name type="common">Tubeworm</name>
    <dbReference type="NCBI Taxonomy" id="27915"/>
    <lineage>
        <taxon>Eukaryota</taxon>
        <taxon>Metazoa</taxon>
        <taxon>Spiralia</taxon>
        <taxon>Lophotrochozoa</taxon>
        <taxon>Annelida</taxon>
        <taxon>Polychaeta</taxon>
        <taxon>Sedentaria</taxon>
        <taxon>Canalipalpata</taxon>
        <taxon>Sabellida</taxon>
        <taxon>Siboglinidae</taxon>
        <taxon>Ridgeia</taxon>
    </lineage>
</organism>
<dbReference type="SMART" id="SM00060">
    <property type="entry name" value="FN3"/>
    <property type="match status" value="5"/>
</dbReference>
<accession>A0AAD9JU88</accession>
<proteinExistence type="predicted"/>
<dbReference type="Gene3D" id="2.60.40.10">
    <property type="entry name" value="Immunoglobulins"/>
    <property type="match status" value="2"/>
</dbReference>
<protein>
    <recommendedName>
        <fullName evidence="2">Fibronectin type-III domain-containing protein</fullName>
    </recommendedName>
</protein>
<feature type="region of interest" description="Disordered" evidence="1">
    <location>
        <begin position="2554"/>
        <end position="2576"/>
    </location>
</feature>
<feature type="domain" description="Fibronectin type-III" evidence="2">
    <location>
        <begin position="1910"/>
        <end position="2018"/>
    </location>
</feature>
<dbReference type="EMBL" id="JAODUO010001740">
    <property type="protein sequence ID" value="KAK2159167.1"/>
    <property type="molecule type" value="Genomic_DNA"/>
</dbReference>
<comment type="caution">
    <text evidence="3">The sequence shown here is derived from an EMBL/GenBank/DDBJ whole genome shotgun (WGS) entry which is preliminary data.</text>
</comment>
<dbReference type="CDD" id="cd00063">
    <property type="entry name" value="FN3"/>
    <property type="match status" value="1"/>
</dbReference>
<dbReference type="InterPro" id="IPR036116">
    <property type="entry name" value="FN3_sf"/>
</dbReference>
<evidence type="ECO:0000313" key="3">
    <source>
        <dbReference type="EMBL" id="KAK2159167.1"/>
    </source>
</evidence>
<dbReference type="Pfam" id="PF00041">
    <property type="entry name" value="fn3"/>
    <property type="match status" value="1"/>
</dbReference>
<dbReference type="SUPFAM" id="SSF49265">
    <property type="entry name" value="Fibronectin type III"/>
    <property type="match status" value="3"/>
</dbReference>
<evidence type="ECO:0000313" key="4">
    <source>
        <dbReference type="Proteomes" id="UP001209878"/>
    </source>
</evidence>
<name>A0AAD9JU88_RIDPI</name>
<feature type="non-terminal residue" evidence="3">
    <location>
        <position position="1"/>
    </location>
</feature>
<dbReference type="PANTHER" id="PTHR16897:SF2">
    <property type="entry name" value="OS03G0226600 PROTEIN"/>
    <property type="match status" value="1"/>
</dbReference>
<gene>
    <name evidence="3" type="ORF">NP493_1743g00009</name>
</gene>
<dbReference type="PROSITE" id="PS50853">
    <property type="entry name" value="FN3"/>
    <property type="match status" value="3"/>
</dbReference>
<feature type="domain" description="Fibronectin type-III" evidence="2">
    <location>
        <begin position="923"/>
        <end position="1027"/>
    </location>
</feature>
<dbReference type="InterPro" id="IPR013783">
    <property type="entry name" value="Ig-like_fold"/>
</dbReference>
<sequence>MCLNGPSKIFGPYYIEIYKLPYPYMIPVGPLPLEFMFGVNGMYGATFACRICFLTMKAEARIVPQLGSSAWGSLGLSAGPLTAELRLIGYLLTSTFPIQITIEFNKFPLDIRVRVDLVLIPLRIQLRAILKFELCFDIPLVGTKCLRRSLINKLLWGFQSKAVNKNLYILRDPVADETAPVFGSYAKAKRDKRSSEAQVSDAGCHVKQLKGRDYTEPTFNLEFGVGDDCSEVELSYCVGTYIGGCDVVNNEPLGGPSTVVSRRMVHSVPLYFLVKAKNSMGLTSTTSCQMSTYDMTLPQGRVMFDFSSTSHTGMLRGSTLALDDSVITAQMVSVGYGKDSHGTQLVNWKNIFSTQAISHVTRDDDPLDQFTAPREGRLVAAPRKTLHFHYAQACARECLSLPASACLGFNYDYSDAGICELMDHVEGHTTHVRQSGLFHHFERRGIGHVTFVRFDSLDLEHNKIVYLNFYLQNQLGYVNMISSSGVLVDLTLPTPGLIVNELFDNFTNDACKNYVPVHWQHRCAPQTTVPTHRAILDGQGSKTVFNGHEPLIDGIYTRVNRMFTANWDGIHDNETGILMYTWAVGTKPCGDAILPFNDPHEHLASVDDWNNIGVAFPLNLPDDEYYVTVRAINNIEFGPLALTVCHSQPYTVDASPPVIYDITDVMYDEDNFVISFLANAADPVSGIKVAEMGLGQSRKDTAILSWTPVQNFSHIQYTFNVPNGVPVWVKMRFTNYAKFLFALGTKAGTDDIVNMKEVSYDQTRYCVDSLQLEHKHEYFATVTAINAALIQRNVTVHSDGVKGVVSDGKNPDSDTIYTSEAATVAGTWKQFSDPESGLKDYLVGIYRKTEDKVNEETIIHTERRSPSVNMLELHHFHLHHGDMVRVNVTATNNAELSSSAMSNGFTVDLTKPKMLLLVDGDNPQHDLQYTDSTSSLTATWSFVDPESMIDHYKVSAYEIRGGKLRRIYPTLSECKTVPGSATKWTMDETLNLKIGAHYKIRVSAVNGAGLTAVHYTDGLLVDPTPPEILFVHAGALLGESEELIDGYVVHNNQDGIQASWAAVDLESDVREYLVGIGTAKGQTDLLDFQNMGLSEDGYINNVNLALTDVSTNSPVYYITVKAINNAGKESAVRSSSAIRIVSGDITGVVYDGPDSQVDIDYDMDVSDVTVTFNGFESQRDGISHYYWAVGSAPRLDDVMPYSRADLLVNDEEMKGSLGIGGNGKGHGQLALSDSMKYYISVRALTGAGSVLESSSDGFVVDVTPPTIVITSVGNVPLNSSAGASVMYREDTDWVTATWDTSDPQSGVGDMWLHQGTYPGDDNVNPSMWIGNTSSLQKGFMRPRTGGQPNILTIDATNGVGLRTTQMSQVLAVDTSAPLEGVVNCPQFVQGGDSVECSWSGFVEKESEIDFYKFGVGKVEGDDSVYTFHQVKAGVTSHRATGMKNGGLKHQETYYVTVTAVNKVGLATTAYSKPLVVDDTPPQSAPEVGGQRVLTQISVAWQEFEDSETYITRYQVALGSTPGGTQIHPFEDISPGTLSVIIHGLDLSQQRRVFATVKGYNAAGLHSTATSNGVYISRVSAGLEPLGVSSVYDGSDVNKDRDVQGHNDGLSANWDFSGDPCPIEKFEWAIQKFDGTVVLNMTELPPGVTSAEADELQLKDGESFFVIVRGTNELGYCSHHPFQWHHKGGSVDGSVGGQVKIDHYEVAVGTNPRYSNSRTDVCPFTNVGLNVTWTFTDLELVPQSVTYYITVRAYSVLSTQVEVTSNGIKVGYGSGVISTGTLELPKYTSSATELSFSWSGFKFLLPVKIYQWGMGTADAALTSLTCGSLLQQEVDGSVVQNSNYSHLFDVQPLTSVNLDTSITKSDLRLVQGETYHVIVIAVDESGGCVETSGVVTVDTTSPQIGHIGVGPEYDLKVLYSASSDVLTVRWTDFVDLDSNIQRFQVQLLHGTDSCSVDSAENLTSVVDWTALPGNSSSYTFTHINLHESRVYFVELQVTNGAGLVRSTLSRPILLDLAPPTAGSVKHGHNFRSSVTYQKSTTEMHGVLLYLPSSTRAACPLITYSMSSPDRHWTPLVHRHLRGLQQVKQDGVTFQDFLLSYSDTGLGLTMRRDVETAQMLSGAIQIDSDIEDGGTYLFHIQAAKSSLRAVTSVVFFDGPKGVFADFTPVLFDGDVTRPADSGTRSNGMKVISKELPGDTSSGVPEVELQERRAFGFQIYPDFDTTETSHVYKLTVNEDEDMVDEANWELKLYVDDKQRALLAGMPSVSRHTQLTLGVYNRHGWVVPLDNVFYPLQTTAYFHNLQFPPASSELCRFGDLFRGGFQPLVEFQAAVGTSAYADDVLPFQTIAEPCIPCQHACDELICNQSCNADIAQVIHFTINSLSLEPRKTEMNSNETQLQPFYLTVKAFAASGCSQVASSAGVYVDTTPPDIQLINHVDLSWSQSEPSPFQGGNTSIAVYYEAVDKESEVVETWWAIGSSPGGTDVQPFVNIGTESFVSNTTLEGLLLENHTYYVTLRCVNGAGLATVNSSQGVTIVTTTPNADNIATEMEGTETFGNASGDVPAVKSSHQDTVGIKW</sequence>
<dbReference type="Proteomes" id="UP001209878">
    <property type="component" value="Unassembled WGS sequence"/>
</dbReference>